<keyword evidence="1" id="KW-0812">Transmembrane</keyword>
<proteinExistence type="predicted"/>
<evidence type="ECO:0000313" key="3">
    <source>
        <dbReference type="Proteomes" id="UP000002709"/>
    </source>
</evidence>
<dbReference type="Proteomes" id="UP000002709">
    <property type="component" value="Chromosome"/>
</dbReference>
<dbReference type="AlphaFoldDB" id="Q3B4W7"/>
<dbReference type="eggNOG" id="COG0671">
    <property type="taxonomic scope" value="Bacteria"/>
</dbReference>
<dbReference type="KEGG" id="plt:Plut_0739"/>
<keyword evidence="1" id="KW-0472">Membrane</keyword>
<accession>Q3B4W7</accession>
<dbReference type="EMBL" id="CP000096">
    <property type="protein sequence ID" value="ABB23614.1"/>
    <property type="molecule type" value="Genomic_DNA"/>
</dbReference>
<dbReference type="STRING" id="319225.Plut_0739"/>
<keyword evidence="3" id="KW-1185">Reference proteome</keyword>
<feature type="transmembrane region" description="Helical" evidence="1">
    <location>
        <begin position="175"/>
        <end position="196"/>
    </location>
</feature>
<sequence>MPVQFDQHRLATFVSWVISPVVVAPAAYLAVILLGLRADPERFSYLTILFSASTFAPMALIYGLKKTGRVSDYNISFREQRFLPLLVLVVVNAIGYEFMQQMHAPRLLSGILLFNAVNTVLILLVTLQWKISIHLFTYTSSVALLFLQFGPGALWALPAVPLLMWSRMVLKAHNFMQTLVGALIGFAVMYVELRWWTGL</sequence>
<evidence type="ECO:0000256" key="1">
    <source>
        <dbReference type="SAM" id="Phobius"/>
    </source>
</evidence>
<evidence type="ECO:0008006" key="4">
    <source>
        <dbReference type="Google" id="ProtNLM"/>
    </source>
</evidence>
<dbReference type="HOGENOM" id="CLU_093776_0_1_10"/>
<evidence type="ECO:0000313" key="2">
    <source>
        <dbReference type="EMBL" id="ABB23614.1"/>
    </source>
</evidence>
<protein>
    <recommendedName>
        <fullName evidence="4">Phosphatase PAP2 family protein</fullName>
    </recommendedName>
</protein>
<feature type="transmembrane region" description="Helical" evidence="1">
    <location>
        <begin position="13"/>
        <end position="36"/>
    </location>
</feature>
<organism evidence="2 3">
    <name type="scientific">Chlorobium luteolum (strain DSM 273 / BCRC 81028 / 2530)</name>
    <name type="common">Pelodictyon luteolum</name>
    <dbReference type="NCBI Taxonomy" id="319225"/>
    <lineage>
        <taxon>Bacteria</taxon>
        <taxon>Pseudomonadati</taxon>
        <taxon>Chlorobiota</taxon>
        <taxon>Chlorobiia</taxon>
        <taxon>Chlorobiales</taxon>
        <taxon>Chlorobiaceae</taxon>
        <taxon>Chlorobium/Pelodictyon group</taxon>
        <taxon>Pelodictyon</taxon>
    </lineage>
</organism>
<reference evidence="3" key="1">
    <citation type="submission" date="2005-08" db="EMBL/GenBank/DDBJ databases">
        <title>Complete sequence of Pelodictyon luteolum DSM 273.</title>
        <authorList>
            <consortium name="US DOE Joint Genome Institute"/>
            <person name="Copeland A."/>
            <person name="Lucas S."/>
            <person name="Lapidus A."/>
            <person name="Barry K."/>
            <person name="Detter J.C."/>
            <person name="Glavina T."/>
            <person name="Hammon N."/>
            <person name="Israni S."/>
            <person name="Pitluck S."/>
            <person name="Bryant D."/>
            <person name="Schmutz J."/>
            <person name="Larimer F."/>
            <person name="Land M."/>
            <person name="Kyrpides N."/>
            <person name="Ivanova N."/>
            <person name="Richardson P."/>
        </authorList>
    </citation>
    <scope>NUCLEOTIDE SEQUENCE [LARGE SCALE GENOMIC DNA]</scope>
    <source>
        <strain evidence="3">DSM 273 / BCRC 81028 / 2530</strain>
    </source>
</reference>
<feature type="transmembrane region" description="Helical" evidence="1">
    <location>
        <begin position="143"/>
        <end position="163"/>
    </location>
</feature>
<gene>
    <name evidence="2" type="ordered locus">Plut_0739</name>
</gene>
<name>Q3B4W7_CHLL3</name>
<keyword evidence="1" id="KW-1133">Transmembrane helix</keyword>
<feature type="transmembrane region" description="Helical" evidence="1">
    <location>
        <begin position="111"/>
        <end position="131"/>
    </location>
</feature>
<feature type="transmembrane region" description="Helical" evidence="1">
    <location>
        <begin position="43"/>
        <end position="62"/>
    </location>
</feature>